<dbReference type="EMBL" id="UGHR01000004">
    <property type="protein sequence ID" value="STR45220.1"/>
    <property type="molecule type" value="Genomic_DNA"/>
</dbReference>
<dbReference type="Gene3D" id="1.10.10.10">
    <property type="entry name" value="Winged helix-like DNA-binding domain superfamily/Winged helix DNA-binding domain"/>
    <property type="match status" value="1"/>
</dbReference>
<dbReference type="PANTHER" id="PTHR30419:SF8">
    <property type="entry name" value="NITROGEN ASSIMILATION TRANSCRIPTIONAL ACTIVATOR-RELATED"/>
    <property type="match status" value="1"/>
</dbReference>
<evidence type="ECO:0000259" key="5">
    <source>
        <dbReference type="PROSITE" id="PS50931"/>
    </source>
</evidence>
<dbReference type="Pfam" id="PF03466">
    <property type="entry name" value="LysR_substrate"/>
    <property type="match status" value="1"/>
</dbReference>
<keyword evidence="2" id="KW-0805">Transcription regulation</keyword>
<reference evidence="7 9" key="2">
    <citation type="submission" date="2019-03" db="EMBL/GenBank/DDBJ databases">
        <title>Genomic Encyclopedia of Type Strains, Phase IV (KMG-IV): sequencing the most valuable type-strain genomes for metagenomic binning, comparative biology and taxonomic classification.</title>
        <authorList>
            <person name="Goeker M."/>
        </authorList>
    </citation>
    <scope>NUCLEOTIDE SEQUENCE [LARGE SCALE GENOMIC DNA]</scope>
    <source>
        <strain evidence="7 9">DSM 3764</strain>
    </source>
</reference>
<dbReference type="Pfam" id="PF00126">
    <property type="entry name" value="HTH_1"/>
    <property type="match status" value="1"/>
</dbReference>
<dbReference type="SUPFAM" id="SSF46785">
    <property type="entry name" value="Winged helix' DNA-binding domain"/>
    <property type="match status" value="1"/>
</dbReference>
<dbReference type="FunFam" id="1.10.10.10:FF:000001">
    <property type="entry name" value="LysR family transcriptional regulator"/>
    <property type="match status" value="1"/>
</dbReference>
<dbReference type="InterPro" id="IPR000847">
    <property type="entry name" value="LysR_HTH_N"/>
</dbReference>
<dbReference type="AlphaFoldDB" id="A0A377SV74"/>
<dbReference type="EMBL" id="SMBT01000008">
    <property type="protein sequence ID" value="TCU85096.1"/>
    <property type="molecule type" value="Genomic_DNA"/>
</dbReference>
<evidence type="ECO:0000256" key="3">
    <source>
        <dbReference type="ARBA" id="ARBA00023125"/>
    </source>
</evidence>
<sequence length="302" mass="33375">MTYYHHIYSNLACVVDIKALRYFIEVVNLQSFTAAAEALHVTQPTISKMVKNLEEELGTPLLLREYRRFHLTDAGRVVLNRGLDVLAAEARLQAELADLNTMAVGELMLGVPPLAGMLFIPLIANFKRLHPKIELSLHEEGGKAIEAALDAGELEVGGLLLPVDENRFETLPLSDDRLVLVAAATSKWQGRSEVRLIELSTEHFVLYSASYSLNDRVLAACQTQGFSPQIAGRSGQWEFMVALVESGLGVALLPESVARRIPAGRCVIAALSEPEIPWRIALGWRKDVYLSHAARAWIEALR</sequence>
<dbReference type="InterPro" id="IPR005119">
    <property type="entry name" value="LysR_subst-bd"/>
</dbReference>
<reference evidence="6 8" key="1">
    <citation type="submission" date="2018-06" db="EMBL/GenBank/DDBJ databases">
        <authorList>
            <consortium name="Pathogen Informatics"/>
            <person name="Doyle S."/>
        </authorList>
    </citation>
    <scope>NUCLEOTIDE SEQUENCE [LARGE SCALE GENOMIC DNA]</scope>
    <source>
        <strain evidence="6 8">NCTC11159</strain>
    </source>
</reference>
<evidence type="ECO:0000256" key="2">
    <source>
        <dbReference type="ARBA" id="ARBA00023015"/>
    </source>
</evidence>
<dbReference type="GO" id="GO:0003677">
    <property type="term" value="F:DNA binding"/>
    <property type="evidence" value="ECO:0007669"/>
    <property type="project" value="UniProtKB-KW"/>
</dbReference>
<name>A0A377SV74_9NEIS</name>
<accession>A0A377SV74</accession>
<evidence type="ECO:0000313" key="9">
    <source>
        <dbReference type="Proteomes" id="UP000295794"/>
    </source>
</evidence>
<dbReference type="GO" id="GO:0003700">
    <property type="term" value="F:DNA-binding transcription factor activity"/>
    <property type="evidence" value="ECO:0007669"/>
    <property type="project" value="InterPro"/>
</dbReference>
<evidence type="ECO:0000313" key="7">
    <source>
        <dbReference type="EMBL" id="TCU85096.1"/>
    </source>
</evidence>
<proteinExistence type="inferred from homology"/>
<dbReference type="PANTHER" id="PTHR30419">
    <property type="entry name" value="HTH-TYPE TRANSCRIPTIONAL REGULATOR YBHD"/>
    <property type="match status" value="1"/>
</dbReference>
<protein>
    <submittedName>
        <fullName evidence="6">Cyn operon transcriptional activator</fullName>
    </submittedName>
    <submittedName>
        <fullName evidence="7">LysR family transcriptional regulator</fullName>
    </submittedName>
</protein>
<dbReference type="InterPro" id="IPR036388">
    <property type="entry name" value="WH-like_DNA-bd_sf"/>
</dbReference>
<evidence type="ECO:0000313" key="6">
    <source>
        <dbReference type="EMBL" id="STR45220.1"/>
    </source>
</evidence>
<evidence type="ECO:0000313" key="8">
    <source>
        <dbReference type="Proteomes" id="UP000255108"/>
    </source>
</evidence>
<dbReference type="PROSITE" id="PS50931">
    <property type="entry name" value="HTH_LYSR"/>
    <property type="match status" value="1"/>
</dbReference>
<evidence type="ECO:0000256" key="4">
    <source>
        <dbReference type="ARBA" id="ARBA00023163"/>
    </source>
</evidence>
<dbReference type="Proteomes" id="UP000295794">
    <property type="component" value="Unassembled WGS sequence"/>
</dbReference>
<feature type="domain" description="HTH lysR-type" evidence="5">
    <location>
        <begin position="15"/>
        <end position="72"/>
    </location>
</feature>
<dbReference type="CDD" id="cd08438">
    <property type="entry name" value="PBP2_CidR"/>
    <property type="match status" value="1"/>
</dbReference>
<dbReference type="InterPro" id="IPR036390">
    <property type="entry name" value="WH_DNA-bd_sf"/>
</dbReference>
<evidence type="ECO:0000256" key="1">
    <source>
        <dbReference type="ARBA" id="ARBA00009437"/>
    </source>
</evidence>
<dbReference type="Proteomes" id="UP000255108">
    <property type="component" value="Unassembled WGS sequence"/>
</dbReference>
<gene>
    <name evidence="6" type="primary">cynR_3</name>
    <name evidence="7" type="ORF">EV682_108124</name>
    <name evidence="6" type="ORF">NCTC11159_03776</name>
</gene>
<dbReference type="PRINTS" id="PR00039">
    <property type="entry name" value="HTHLYSR"/>
</dbReference>
<dbReference type="GO" id="GO:0005829">
    <property type="term" value="C:cytosol"/>
    <property type="evidence" value="ECO:0007669"/>
    <property type="project" value="TreeGrafter"/>
</dbReference>
<keyword evidence="4" id="KW-0804">Transcription</keyword>
<keyword evidence="9" id="KW-1185">Reference proteome</keyword>
<keyword evidence="3" id="KW-0238">DNA-binding</keyword>
<organism evidence="6 8">
    <name type="scientific">Iodobacter fluviatilis</name>
    <dbReference type="NCBI Taxonomy" id="537"/>
    <lineage>
        <taxon>Bacteria</taxon>
        <taxon>Pseudomonadati</taxon>
        <taxon>Pseudomonadota</taxon>
        <taxon>Betaproteobacteria</taxon>
        <taxon>Neisseriales</taxon>
        <taxon>Chitinibacteraceae</taxon>
        <taxon>Iodobacter</taxon>
    </lineage>
</organism>
<dbReference type="SUPFAM" id="SSF53850">
    <property type="entry name" value="Periplasmic binding protein-like II"/>
    <property type="match status" value="1"/>
</dbReference>
<comment type="similarity">
    <text evidence="1">Belongs to the LysR transcriptional regulatory family.</text>
</comment>
<dbReference type="InterPro" id="IPR050950">
    <property type="entry name" value="HTH-type_LysR_regulators"/>
</dbReference>
<dbReference type="Gene3D" id="3.40.190.290">
    <property type="match status" value="1"/>
</dbReference>